<keyword evidence="3 8" id="KW-0560">Oxidoreductase</keyword>
<dbReference type="InterPro" id="IPR011128">
    <property type="entry name" value="G3P_DH_NAD-dep_N"/>
</dbReference>
<dbReference type="Proteomes" id="UP001477443">
    <property type="component" value="Chromosome"/>
</dbReference>
<reference evidence="12" key="1">
    <citation type="submission" date="2024-03" db="EMBL/GenBank/DDBJ databases">
        <title>Complete genome sequence of Mycoplasma felifaucium Z921 isolated from the trachea of a cheetah.</title>
        <authorList>
            <person name="Spergser J."/>
        </authorList>
    </citation>
    <scope>NUCLEOTIDE SEQUENCE [LARGE SCALE GENOMIC DNA]</scope>
    <source>
        <strain evidence="12">Z921</strain>
    </source>
</reference>
<keyword evidence="7" id="KW-1208">Phospholipid metabolism</keyword>
<dbReference type="Gene3D" id="1.10.1040.10">
    <property type="entry name" value="N-(1-d-carboxylethyl)-l-norvaline Dehydrogenase, domain 2"/>
    <property type="match status" value="1"/>
</dbReference>
<dbReference type="InterPro" id="IPR008927">
    <property type="entry name" value="6-PGluconate_DH-like_C_sf"/>
</dbReference>
<keyword evidence="4 8" id="KW-0520">NAD</keyword>
<dbReference type="InterPro" id="IPR006109">
    <property type="entry name" value="G3P_DH_NAD-dep_C"/>
</dbReference>
<dbReference type="InterPro" id="IPR036291">
    <property type="entry name" value="NAD(P)-bd_dom_sf"/>
</dbReference>
<protein>
    <recommendedName>
        <fullName evidence="9">Glycerol-3-phosphate dehydrogenase</fullName>
        <ecNumber evidence="9">1.1.1.94</ecNumber>
    </recommendedName>
</protein>
<evidence type="ECO:0000256" key="7">
    <source>
        <dbReference type="ARBA" id="ARBA00023264"/>
    </source>
</evidence>
<dbReference type="Gene3D" id="3.40.50.720">
    <property type="entry name" value="NAD(P)-binding Rossmann-like Domain"/>
    <property type="match status" value="1"/>
</dbReference>
<dbReference type="RefSeq" id="WP_338822639.1">
    <property type="nucleotide sequence ID" value="NZ_CP148067.1"/>
</dbReference>
<comment type="catalytic activity">
    <reaction evidence="9">
        <text>sn-glycerol 3-phosphate + NADP(+) = dihydroxyacetone phosphate + NADPH + H(+)</text>
        <dbReference type="Rhea" id="RHEA:11096"/>
        <dbReference type="ChEBI" id="CHEBI:15378"/>
        <dbReference type="ChEBI" id="CHEBI:57597"/>
        <dbReference type="ChEBI" id="CHEBI:57642"/>
        <dbReference type="ChEBI" id="CHEBI:57783"/>
        <dbReference type="ChEBI" id="CHEBI:58349"/>
        <dbReference type="EC" id="1.1.1.94"/>
    </reaction>
</comment>
<keyword evidence="13" id="KW-1185">Reference proteome</keyword>
<dbReference type="PANTHER" id="PTHR11728">
    <property type="entry name" value="GLYCEROL-3-PHOSPHATE DEHYDROGENASE"/>
    <property type="match status" value="1"/>
</dbReference>
<dbReference type="EMBL" id="CP148067">
    <property type="protein sequence ID" value="WXL29049.1"/>
    <property type="molecule type" value="Genomic_DNA"/>
</dbReference>
<evidence type="ECO:0000256" key="9">
    <source>
        <dbReference type="RuleBase" id="RU000439"/>
    </source>
</evidence>
<dbReference type="PANTHER" id="PTHR11728:SF1">
    <property type="entry name" value="GLYCEROL-3-PHOSPHATE DEHYDROGENASE [NAD(+)] 2, CHLOROPLASTIC"/>
    <property type="match status" value="1"/>
</dbReference>
<dbReference type="Pfam" id="PF07479">
    <property type="entry name" value="NAD_Gly3P_dh_C"/>
    <property type="match status" value="1"/>
</dbReference>
<organism evidence="12 13">
    <name type="scientific">Mycoplasmopsis felifaucium</name>
    <dbReference type="NCBI Taxonomy" id="35768"/>
    <lineage>
        <taxon>Bacteria</taxon>
        <taxon>Bacillati</taxon>
        <taxon>Mycoplasmatota</taxon>
        <taxon>Mycoplasmoidales</taxon>
        <taxon>Metamycoplasmataceae</taxon>
        <taxon>Mycoplasmopsis</taxon>
    </lineage>
</organism>
<evidence type="ECO:0000259" key="10">
    <source>
        <dbReference type="Pfam" id="PF01210"/>
    </source>
</evidence>
<evidence type="ECO:0000259" key="11">
    <source>
        <dbReference type="Pfam" id="PF07479"/>
    </source>
</evidence>
<keyword evidence="2" id="KW-0444">Lipid biosynthesis</keyword>
<feature type="domain" description="Glycerol-3-phosphate dehydrogenase NAD-dependent N-terminal" evidence="10">
    <location>
        <begin position="4"/>
        <end position="156"/>
    </location>
</feature>
<keyword evidence="5" id="KW-0443">Lipid metabolism</keyword>
<name>A0ABZ2RVA6_9BACT</name>
<evidence type="ECO:0000256" key="2">
    <source>
        <dbReference type="ARBA" id="ARBA00022516"/>
    </source>
</evidence>
<dbReference type="EC" id="1.1.1.94" evidence="9"/>
<accession>A0ABZ2RVA6</accession>
<dbReference type="Pfam" id="PF01210">
    <property type="entry name" value="NAD_Gly3P_dh_N"/>
    <property type="match status" value="1"/>
</dbReference>
<evidence type="ECO:0000256" key="6">
    <source>
        <dbReference type="ARBA" id="ARBA00023209"/>
    </source>
</evidence>
<evidence type="ECO:0000313" key="12">
    <source>
        <dbReference type="EMBL" id="WXL29049.1"/>
    </source>
</evidence>
<feature type="domain" description="Glycerol-3-phosphate dehydrogenase NAD-dependent C-terminal" evidence="11">
    <location>
        <begin position="183"/>
        <end position="325"/>
    </location>
</feature>
<dbReference type="InterPro" id="IPR013328">
    <property type="entry name" value="6PGD_dom2"/>
</dbReference>
<evidence type="ECO:0000313" key="13">
    <source>
        <dbReference type="Proteomes" id="UP001477443"/>
    </source>
</evidence>
<dbReference type="PIRSF" id="PIRSF000114">
    <property type="entry name" value="Glycerol-3-P_dh"/>
    <property type="match status" value="1"/>
</dbReference>
<sequence length="332" mass="36806">MNKKITFIGSGAWASALASVLSKNNNLVTLWGIDSKEVEDINNGINSKYFGDVKFNNPLNVKATLDLENALSDFNYVVLAVPSNAICSVLEKIKSVIGDKKINVINVAKGIDSVSNKFFSDVINEQFGEYIDNYCTLIGPSFAVEVFRNYLTMVNIVGPNVSYLKEVASLFNCDTFRAVINEDVKGSELFASLKNVLAIGIGMINYMMPYQNPQAALLSIGVKEIHAIYKKMYPKGSDQLGFELAGIGDIFLTCSSPKSRNFSFGWEVAKNGLEATLEKNKKTIEGYHNAKILKNILDSHKDIEVPFLNSIIEVLYENKKPSDLIDFVTEYK</sequence>
<evidence type="ECO:0000256" key="8">
    <source>
        <dbReference type="RuleBase" id="RU000437"/>
    </source>
</evidence>
<keyword evidence="6" id="KW-0594">Phospholipid biosynthesis</keyword>
<dbReference type="InterPro" id="IPR006168">
    <property type="entry name" value="G3P_DH_NAD-dep"/>
</dbReference>
<dbReference type="PRINTS" id="PR00077">
    <property type="entry name" value="GPDHDRGNASE"/>
</dbReference>
<dbReference type="SUPFAM" id="SSF48179">
    <property type="entry name" value="6-phosphogluconate dehydrogenase C-terminal domain-like"/>
    <property type="match status" value="1"/>
</dbReference>
<comment type="similarity">
    <text evidence="1 8">Belongs to the NAD-dependent glycerol-3-phosphate dehydrogenase family.</text>
</comment>
<evidence type="ECO:0000256" key="3">
    <source>
        <dbReference type="ARBA" id="ARBA00023002"/>
    </source>
</evidence>
<evidence type="ECO:0000256" key="1">
    <source>
        <dbReference type="ARBA" id="ARBA00011009"/>
    </source>
</evidence>
<evidence type="ECO:0000256" key="5">
    <source>
        <dbReference type="ARBA" id="ARBA00023098"/>
    </source>
</evidence>
<evidence type="ECO:0000256" key="4">
    <source>
        <dbReference type="ARBA" id="ARBA00023027"/>
    </source>
</evidence>
<gene>
    <name evidence="12" type="ORF">WG617_00085</name>
</gene>
<dbReference type="SUPFAM" id="SSF51735">
    <property type="entry name" value="NAD(P)-binding Rossmann-fold domains"/>
    <property type="match status" value="1"/>
</dbReference>
<proteinExistence type="inferred from homology"/>